<gene>
    <name evidence="1" type="ORF">N7472_001786</name>
</gene>
<proteinExistence type="predicted"/>
<comment type="caution">
    <text evidence="1">The sequence shown here is derived from an EMBL/GenBank/DDBJ whole genome shotgun (WGS) entry which is preliminary data.</text>
</comment>
<name>A0A9W9T0W1_9EURO</name>
<dbReference type="EMBL" id="JAPQKP010000002">
    <property type="protein sequence ID" value="KAJ5205338.1"/>
    <property type="molecule type" value="Genomic_DNA"/>
</dbReference>
<organism evidence="1 2">
    <name type="scientific">Penicillium cf. griseofulvum</name>
    <dbReference type="NCBI Taxonomy" id="2972120"/>
    <lineage>
        <taxon>Eukaryota</taxon>
        <taxon>Fungi</taxon>
        <taxon>Dikarya</taxon>
        <taxon>Ascomycota</taxon>
        <taxon>Pezizomycotina</taxon>
        <taxon>Eurotiomycetes</taxon>
        <taxon>Eurotiomycetidae</taxon>
        <taxon>Eurotiales</taxon>
        <taxon>Aspergillaceae</taxon>
        <taxon>Penicillium</taxon>
    </lineage>
</organism>
<accession>A0A9W9T0W1</accession>
<evidence type="ECO:0000313" key="1">
    <source>
        <dbReference type="EMBL" id="KAJ5205338.1"/>
    </source>
</evidence>
<protein>
    <submittedName>
        <fullName evidence="1">Uncharacterized protein</fullName>
    </submittedName>
</protein>
<keyword evidence="2" id="KW-1185">Reference proteome</keyword>
<dbReference type="AlphaFoldDB" id="A0A9W9T0W1"/>
<evidence type="ECO:0000313" key="2">
    <source>
        <dbReference type="Proteomes" id="UP001150879"/>
    </source>
</evidence>
<reference evidence="1" key="1">
    <citation type="submission" date="2022-11" db="EMBL/GenBank/DDBJ databases">
        <authorList>
            <person name="Petersen C."/>
        </authorList>
    </citation>
    <scope>NUCLEOTIDE SEQUENCE</scope>
    <source>
        <strain evidence="1">IBT 16849</strain>
    </source>
</reference>
<reference evidence="1" key="2">
    <citation type="journal article" date="2023" name="IMA Fungus">
        <title>Comparative genomic study of the Penicillium genus elucidates a diverse pangenome and 15 lateral gene transfer events.</title>
        <authorList>
            <person name="Petersen C."/>
            <person name="Sorensen T."/>
            <person name="Nielsen M.R."/>
            <person name="Sondergaard T.E."/>
            <person name="Sorensen J.L."/>
            <person name="Fitzpatrick D.A."/>
            <person name="Frisvad J.C."/>
            <person name="Nielsen K.L."/>
        </authorList>
    </citation>
    <scope>NUCLEOTIDE SEQUENCE</scope>
    <source>
        <strain evidence="1">IBT 16849</strain>
    </source>
</reference>
<sequence length="59" mass="6888">MESLPESSKSHLSRLTWYFAARSEHFRSLEDLYRNLDPANVVADEEALKIVSRKHDHGF</sequence>
<dbReference type="Proteomes" id="UP001150879">
    <property type="component" value="Unassembled WGS sequence"/>
</dbReference>